<evidence type="ECO:0000313" key="3">
    <source>
        <dbReference type="Proteomes" id="UP000800036"/>
    </source>
</evidence>
<gene>
    <name evidence="2" type="ORF">BU23DRAFT_654774</name>
</gene>
<dbReference type="PANTHER" id="PTHR42060">
    <property type="entry name" value="NHL REPEAT-CONTAINING PROTEIN-RELATED"/>
    <property type="match status" value="1"/>
</dbReference>
<accession>A0A6A5VNS1</accession>
<dbReference type="InterPro" id="IPR052998">
    <property type="entry name" value="Hetero-Diels-Alderase-like"/>
</dbReference>
<reference evidence="2" key="1">
    <citation type="journal article" date="2020" name="Stud. Mycol.">
        <title>101 Dothideomycetes genomes: a test case for predicting lifestyles and emergence of pathogens.</title>
        <authorList>
            <person name="Haridas S."/>
            <person name="Albert R."/>
            <person name="Binder M."/>
            <person name="Bloem J."/>
            <person name="Labutti K."/>
            <person name="Salamov A."/>
            <person name="Andreopoulos B."/>
            <person name="Baker S."/>
            <person name="Barry K."/>
            <person name="Bills G."/>
            <person name="Bluhm B."/>
            <person name="Cannon C."/>
            <person name="Castanera R."/>
            <person name="Culley D."/>
            <person name="Daum C."/>
            <person name="Ezra D."/>
            <person name="Gonzalez J."/>
            <person name="Henrissat B."/>
            <person name="Kuo A."/>
            <person name="Liang C."/>
            <person name="Lipzen A."/>
            <person name="Lutzoni F."/>
            <person name="Magnuson J."/>
            <person name="Mondo S."/>
            <person name="Nolan M."/>
            <person name="Ohm R."/>
            <person name="Pangilinan J."/>
            <person name="Park H.-J."/>
            <person name="Ramirez L."/>
            <person name="Alfaro M."/>
            <person name="Sun H."/>
            <person name="Tritt A."/>
            <person name="Yoshinaga Y."/>
            <person name="Zwiers L.-H."/>
            <person name="Turgeon B."/>
            <person name="Goodwin S."/>
            <person name="Spatafora J."/>
            <person name="Crous P."/>
            <person name="Grigoriev I."/>
        </authorList>
    </citation>
    <scope>NUCLEOTIDE SEQUENCE</scope>
    <source>
        <strain evidence="2">CBS 107.79</strain>
    </source>
</reference>
<evidence type="ECO:0000313" key="2">
    <source>
        <dbReference type="EMBL" id="KAF1978240.1"/>
    </source>
</evidence>
<dbReference type="Gene3D" id="2.120.10.30">
    <property type="entry name" value="TolB, C-terminal domain"/>
    <property type="match status" value="1"/>
</dbReference>
<protein>
    <recommendedName>
        <fullName evidence="4">NHL repeat-containing protein</fullName>
    </recommendedName>
</protein>
<proteinExistence type="predicted"/>
<dbReference type="InterPro" id="IPR011042">
    <property type="entry name" value="6-blade_b-propeller_TolB-like"/>
</dbReference>
<feature type="chain" id="PRO_5025552979" description="NHL repeat-containing protein" evidence="1">
    <location>
        <begin position="20"/>
        <end position="299"/>
    </location>
</feature>
<dbReference type="OrthoDB" id="9977941at2759"/>
<evidence type="ECO:0000256" key="1">
    <source>
        <dbReference type="SAM" id="SignalP"/>
    </source>
</evidence>
<keyword evidence="3" id="KW-1185">Reference proteome</keyword>
<keyword evidence="1" id="KW-0732">Signal</keyword>
<organism evidence="2 3">
    <name type="scientific">Bimuria novae-zelandiae CBS 107.79</name>
    <dbReference type="NCBI Taxonomy" id="1447943"/>
    <lineage>
        <taxon>Eukaryota</taxon>
        <taxon>Fungi</taxon>
        <taxon>Dikarya</taxon>
        <taxon>Ascomycota</taxon>
        <taxon>Pezizomycotina</taxon>
        <taxon>Dothideomycetes</taxon>
        <taxon>Pleosporomycetidae</taxon>
        <taxon>Pleosporales</taxon>
        <taxon>Massarineae</taxon>
        <taxon>Didymosphaeriaceae</taxon>
        <taxon>Bimuria</taxon>
    </lineage>
</organism>
<evidence type="ECO:0008006" key="4">
    <source>
        <dbReference type="Google" id="ProtNLM"/>
    </source>
</evidence>
<dbReference type="AlphaFoldDB" id="A0A6A5VNS1"/>
<dbReference type="EMBL" id="ML976661">
    <property type="protein sequence ID" value="KAF1978240.1"/>
    <property type="molecule type" value="Genomic_DNA"/>
</dbReference>
<dbReference type="SUPFAM" id="SSF63829">
    <property type="entry name" value="Calcium-dependent phosphotriesterase"/>
    <property type="match status" value="1"/>
</dbReference>
<dbReference type="Proteomes" id="UP000800036">
    <property type="component" value="Unassembled WGS sequence"/>
</dbReference>
<sequence>MRFTTTLASFLSFTALVYASPLLKRQSTVTQVYKFTGSPVKAEGIVVRSNGQILVTFFDKGEVWLVDSPTKKATKVATFTDTTCSAAIAEVAPDVFAIVAGKYSNSNTPGSWGVWKVDFSAGGASPTTTLVKKVPESGMWNGLTAFNNDTVLVGDATKGAVFKVNVNTGAYSVAIEDSTMKPSSGMPMGIDGIRYANGNIYYTNIFANKFYKMPVDTDGKKTGAATQIWGDQMADDMYVSPEGVAYVAASSGIKRVTADGKVSTVASVRSGTAVTIGADKSTLFVAGSDGAISSFKVPA</sequence>
<name>A0A6A5VNS1_9PLEO</name>
<feature type="signal peptide" evidence="1">
    <location>
        <begin position="1"/>
        <end position="19"/>
    </location>
</feature>
<dbReference type="PANTHER" id="PTHR42060:SF1">
    <property type="entry name" value="NHL REPEAT-CONTAINING PROTEIN"/>
    <property type="match status" value="1"/>
</dbReference>